<dbReference type="Pfam" id="PF00069">
    <property type="entry name" value="Pkinase"/>
    <property type="match status" value="1"/>
</dbReference>
<dbReference type="InterPro" id="IPR011009">
    <property type="entry name" value="Kinase-like_dom_sf"/>
</dbReference>
<evidence type="ECO:0000313" key="3">
    <source>
        <dbReference type="Proteomes" id="UP001642487"/>
    </source>
</evidence>
<dbReference type="SUPFAM" id="SSF56112">
    <property type="entry name" value="Protein kinase-like (PK-like)"/>
    <property type="match status" value="1"/>
</dbReference>
<dbReference type="PROSITE" id="PS00108">
    <property type="entry name" value="PROTEIN_KINASE_ST"/>
    <property type="match status" value="1"/>
</dbReference>
<organism evidence="2 3">
    <name type="scientific">Citrullus colocynthis</name>
    <name type="common">colocynth</name>
    <dbReference type="NCBI Taxonomy" id="252529"/>
    <lineage>
        <taxon>Eukaryota</taxon>
        <taxon>Viridiplantae</taxon>
        <taxon>Streptophyta</taxon>
        <taxon>Embryophyta</taxon>
        <taxon>Tracheophyta</taxon>
        <taxon>Spermatophyta</taxon>
        <taxon>Magnoliopsida</taxon>
        <taxon>eudicotyledons</taxon>
        <taxon>Gunneridae</taxon>
        <taxon>Pentapetalae</taxon>
        <taxon>rosids</taxon>
        <taxon>fabids</taxon>
        <taxon>Cucurbitales</taxon>
        <taxon>Cucurbitaceae</taxon>
        <taxon>Benincaseae</taxon>
        <taxon>Citrullus</taxon>
    </lineage>
</organism>
<dbReference type="PANTHER" id="PTHR45631:SF202">
    <property type="entry name" value="SENESCENCE-INDUCED RECEPTOR-LIKE SERINE_THREONINE-PROTEIN KINASE"/>
    <property type="match status" value="1"/>
</dbReference>
<evidence type="ECO:0000313" key="2">
    <source>
        <dbReference type="EMBL" id="CAK9310651.1"/>
    </source>
</evidence>
<sequence>MGSSQSFFFPYSELEKSNHIVNWKERLRIALDAAQGLEYLHFGRKPPIIHRDLKSTNILLHKNLRAKLADFGLSKAFQSGDGAQASAAVGTPGYLDPEYAVTNKLNEKSDVYSFGVILLEIVTGQPAITKTQHKTHVIKRVISVLEEGEIKHTVDPKLGLDINNSSIRKFIELAMICVSSSSTERPTMAQVVMELKKCLPILENYQENNGEFSSGLELVSLNSSIKDLQER</sequence>
<dbReference type="EMBL" id="OZ021735">
    <property type="protein sequence ID" value="CAK9310651.1"/>
    <property type="molecule type" value="Genomic_DNA"/>
</dbReference>
<dbReference type="Proteomes" id="UP001642487">
    <property type="component" value="Chromosome 1"/>
</dbReference>
<protein>
    <recommendedName>
        <fullName evidence="1">Protein kinase domain-containing protein</fullName>
    </recommendedName>
</protein>
<reference evidence="2 3" key="1">
    <citation type="submission" date="2024-03" db="EMBL/GenBank/DDBJ databases">
        <authorList>
            <person name="Gkanogiannis A."/>
            <person name="Becerra Lopez-Lavalle L."/>
        </authorList>
    </citation>
    <scope>NUCLEOTIDE SEQUENCE [LARGE SCALE GENOMIC DNA]</scope>
</reference>
<evidence type="ECO:0000259" key="1">
    <source>
        <dbReference type="PROSITE" id="PS50011"/>
    </source>
</evidence>
<dbReference type="InterPro" id="IPR008271">
    <property type="entry name" value="Ser/Thr_kinase_AS"/>
</dbReference>
<dbReference type="PROSITE" id="PS50011">
    <property type="entry name" value="PROTEIN_KINASE_DOM"/>
    <property type="match status" value="1"/>
</dbReference>
<name>A0ABP0XR51_9ROSI</name>
<proteinExistence type="predicted"/>
<keyword evidence="3" id="KW-1185">Reference proteome</keyword>
<dbReference type="Gene3D" id="1.10.510.10">
    <property type="entry name" value="Transferase(Phosphotransferase) domain 1"/>
    <property type="match status" value="1"/>
</dbReference>
<accession>A0ABP0XR51</accession>
<gene>
    <name evidence="2" type="ORF">CITCOLO1_LOCUS2283</name>
</gene>
<dbReference type="PANTHER" id="PTHR45631">
    <property type="entry name" value="OS07G0107800 PROTEIN-RELATED"/>
    <property type="match status" value="1"/>
</dbReference>
<dbReference type="SMART" id="SM00220">
    <property type="entry name" value="S_TKc"/>
    <property type="match status" value="1"/>
</dbReference>
<feature type="domain" description="Protein kinase" evidence="1">
    <location>
        <begin position="1"/>
        <end position="202"/>
    </location>
</feature>
<dbReference type="InterPro" id="IPR000719">
    <property type="entry name" value="Prot_kinase_dom"/>
</dbReference>